<dbReference type="SUPFAM" id="SSF49464">
    <property type="entry name" value="Carboxypeptidase regulatory domain-like"/>
    <property type="match status" value="1"/>
</dbReference>
<feature type="signal peptide" evidence="1">
    <location>
        <begin position="1"/>
        <end position="18"/>
    </location>
</feature>
<sequence>MRSSLLILLFLCSVAVVAQIGEPRNLEGRVYSADGDVAATHVLNLTTKRATITDVNGFFTIAVHILDTLEFSAIQYKKKMVIVSTSILESKLVSIGLEEALTELDEVTVTPYNLSGDLINDLATLELDPIVTASTLGLPNAYVKIPTKAERELTAATANPIMSFDPLINAITGRTKMLKQRVERNRLYDRTERIRDFYEDSVYQKDLGIPLDKIDDFLYFCEVDPKFQAIVDTHDQIKIWDYFLQKSLIYRKNNSLD</sequence>
<proteinExistence type="predicted"/>
<dbReference type="InterPro" id="IPR008969">
    <property type="entry name" value="CarboxyPept-like_regulatory"/>
</dbReference>
<evidence type="ECO:0000256" key="1">
    <source>
        <dbReference type="SAM" id="SignalP"/>
    </source>
</evidence>
<protein>
    <recommendedName>
        <fullName evidence="4">CarboxypepD_reg-like domain-containing protein</fullName>
    </recommendedName>
</protein>
<name>A0A1H7VFY0_9FLAO</name>
<dbReference type="STRING" id="228957.SAMN04488008_10921"/>
<evidence type="ECO:0000313" key="3">
    <source>
        <dbReference type="Proteomes" id="UP000198990"/>
    </source>
</evidence>
<gene>
    <name evidence="2" type="ORF">SAMN04488008_10921</name>
</gene>
<evidence type="ECO:0008006" key="4">
    <source>
        <dbReference type="Google" id="ProtNLM"/>
    </source>
</evidence>
<evidence type="ECO:0000313" key="2">
    <source>
        <dbReference type="EMBL" id="SEM08182.1"/>
    </source>
</evidence>
<dbReference type="RefSeq" id="WP_245737247.1">
    <property type="nucleotide sequence ID" value="NZ_FNZN01000009.1"/>
</dbReference>
<reference evidence="3" key="1">
    <citation type="submission" date="2016-10" db="EMBL/GenBank/DDBJ databases">
        <authorList>
            <person name="Varghese N."/>
            <person name="Submissions S."/>
        </authorList>
    </citation>
    <scope>NUCLEOTIDE SEQUENCE [LARGE SCALE GENOMIC DNA]</scope>
    <source>
        <strain evidence="3">DSM 16471</strain>
    </source>
</reference>
<organism evidence="2 3">
    <name type="scientific">Maribacter orientalis</name>
    <dbReference type="NCBI Taxonomy" id="228957"/>
    <lineage>
        <taxon>Bacteria</taxon>
        <taxon>Pseudomonadati</taxon>
        <taxon>Bacteroidota</taxon>
        <taxon>Flavobacteriia</taxon>
        <taxon>Flavobacteriales</taxon>
        <taxon>Flavobacteriaceae</taxon>
        <taxon>Maribacter</taxon>
    </lineage>
</organism>
<keyword evidence="1" id="KW-0732">Signal</keyword>
<dbReference type="Proteomes" id="UP000198990">
    <property type="component" value="Unassembled WGS sequence"/>
</dbReference>
<dbReference type="AlphaFoldDB" id="A0A1H7VFY0"/>
<dbReference type="EMBL" id="FNZN01000009">
    <property type="protein sequence ID" value="SEM08182.1"/>
    <property type="molecule type" value="Genomic_DNA"/>
</dbReference>
<accession>A0A1H7VFY0</accession>
<keyword evidence="3" id="KW-1185">Reference proteome</keyword>
<feature type="chain" id="PRO_5011445801" description="CarboxypepD_reg-like domain-containing protein" evidence="1">
    <location>
        <begin position="19"/>
        <end position="257"/>
    </location>
</feature>